<gene>
    <name evidence="1" type="ORF">GZH47_28100</name>
</gene>
<protein>
    <submittedName>
        <fullName evidence="1">Uncharacterized protein</fullName>
    </submittedName>
</protein>
<dbReference type="AlphaFoldDB" id="A0A6C0P6X9"/>
<name>A0A6C0P6X9_9BACL</name>
<evidence type="ECO:0000313" key="2">
    <source>
        <dbReference type="Proteomes" id="UP000479114"/>
    </source>
</evidence>
<evidence type="ECO:0000313" key="1">
    <source>
        <dbReference type="EMBL" id="QHW34278.1"/>
    </source>
</evidence>
<dbReference type="EMBL" id="CP048286">
    <property type="protein sequence ID" value="QHW34278.1"/>
    <property type="molecule type" value="Genomic_DNA"/>
</dbReference>
<dbReference type="Proteomes" id="UP000479114">
    <property type="component" value="Chromosome"/>
</dbReference>
<accession>A0A6C0P6X9</accession>
<dbReference type="KEGG" id="prz:GZH47_28100"/>
<dbReference type="RefSeq" id="WP_162644270.1">
    <property type="nucleotide sequence ID" value="NZ_CP048286.1"/>
</dbReference>
<proteinExistence type="predicted"/>
<keyword evidence="2" id="KW-1185">Reference proteome</keyword>
<sequence length="65" mass="7037">MSKSEAKATEAAFERIVHSMNSSLRDVEGSLAGMRQLIVSIDEIGEVTDKVVISADQLQQAARFA</sequence>
<reference evidence="1 2" key="1">
    <citation type="submission" date="2020-02" db="EMBL/GenBank/DDBJ databases">
        <title>Paenibacillus sp. nov., isolated from rhizosphere soil of tomato.</title>
        <authorList>
            <person name="Weon H.-Y."/>
            <person name="Lee S.A."/>
        </authorList>
    </citation>
    <scope>NUCLEOTIDE SEQUENCE [LARGE SCALE GENOMIC DNA]</scope>
    <source>
        <strain evidence="1 2">14171R-81</strain>
    </source>
</reference>
<organism evidence="1 2">
    <name type="scientific">Paenibacillus rhizovicinus</name>
    <dbReference type="NCBI Taxonomy" id="2704463"/>
    <lineage>
        <taxon>Bacteria</taxon>
        <taxon>Bacillati</taxon>
        <taxon>Bacillota</taxon>
        <taxon>Bacilli</taxon>
        <taxon>Bacillales</taxon>
        <taxon>Paenibacillaceae</taxon>
        <taxon>Paenibacillus</taxon>
    </lineage>
</organism>